<evidence type="ECO:0000256" key="3">
    <source>
        <dbReference type="ARBA" id="ARBA00022833"/>
    </source>
</evidence>
<dbReference type="Gene3D" id="3.30.40.10">
    <property type="entry name" value="Zinc/RING finger domain, C3HC4 (zinc finger)"/>
    <property type="match status" value="1"/>
</dbReference>
<accession>A0AAU9J250</accession>
<dbReference type="PROSITE" id="PS50119">
    <property type="entry name" value="ZF_BBOX"/>
    <property type="match status" value="1"/>
</dbReference>
<dbReference type="PANTHER" id="PTHR47156">
    <property type="entry name" value="PROTEIN CBG20824"/>
    <property type="match status" value="1"/>
</dbReference>
<evidence type="ECO:0000313" key="9">
    <source>
        <dbReference type="EMBL" id="CAG9317612.1"/>
    </source>
</evidence>
<dbReference type="InterPro" id="IPR001841">
    <property type="entry name" value="Znf_RING"/>
</dbReference>
<evidence type="ECO:0000256" key="2">
    <source>
        <dbReference type="ARBA" id="ARBA00022771"/>
    </source>
</evidence>
<feature type="domain" description="RING-type" evidence="7">
    <location>
        <begin position="96"/>
        <end position="138"/>
    </location>
</feature>
<gene>
    <name evidence="9" type="ORF">BSTOLATCC_MIC18855</name>
</gene>
<dbReference type="GO" id="GO:0008270">
    <property type="term" value="F:zinc ion binding"/>
    <property type="evidence" value="ECO:0007669"/>
    <property type="project" value="UniProtKB-KW"/>
</dbReference>
<dbReference type="Gene3D" id="3.30.160.60">
    <property type="entry name" value="Classic Zinc Finger"/>
    <property type="match status" value="1"/>
</dbReference>
<keyword evidence="1" id="KW-0479">Metal-binding</keyword>
<feature type="region of interest" description="Disordered" evidence="6">
    <location>
        <begin position="26"/>
        <end position="63"/>
    </location>
</feature>
<dbReference type="Pfam" id="PF13445">
    <property type="entry name" value="zf-RING_UBOX"/>
    <property type="match status" value="1"/>
</dbReference>
<dbReference type="SUPFAM" id="SSF57845">
    <property type="entry name" value="B-box zinc-binding domain"/>
    <property type="match status" value="1"/>
</dbReference>
<evidence type="ECO:0000256" key="6">
    <source>
        <dbReference type="SAM" id="MobiDB-lite"/>
    </source>
</evidence>
<comment type="caution">
    <text evidence="9">The sequence shown here is derived from an EMBL/GenBank/DDBJ whole genome shotgun (WGS) entry which is preliminary data.</text>
</comment>
<dbReference type="InterPro" id="IPR027370">
    <property type="entry name" value="Znf-RING_euk"/>
</dbReference>
<dbReference type="InterPro" id="IPR052667">
    <property type="entry name" value="E3_ubiquitin-ligase_RING"/>
</dbReference>
<dbReference type="Proteomes" id="UP001162131">
    <property type="component" value="Unassembled WGS sequence"/>
</dbReference>
<dbReference type="EMBL" id="CAJZBQ010000018">
    <property type="protein sequence ID" value="CAG9317612.1"/>
    <property type="molecule type" value="Genomic_DNA"/>
</dbReference>
<evidence type="ECO:0008006" key="11">
    <source>
        <dbReference type="Google" id="ProtNLM"/>
    </source>
</evidence>
<dbReference type="PROSITE" id="PS00518">
    <property type="entry name" value="ZF_RING_1"/>
    <property type="match status" value="1"/>
</dbReference>
<evidence type="ECO:0000256" key="5">
    <source>
        <dbReference type="SAM" id="Coils"/>
    </source>
</evidence>
<feature type="domain" description="B box-type" evidence="8">
    <location>
        <begin position="162"/>
        <end position="201"/>
    </location>
</feature>
<protein>
    <recommendedName>
        <fullName evidence="11">RING-type domain-containing protein</fullName>
    </recommendedName>
</protein>
<keyword evidence="10" id="KW-1185">Reference proteome</keyword>
<organism evidence="9 10">
    <name type="scientific">Blepharisma stoltei</name>
    <dbReference type="NCBI Taxonomy" id="1481888"/>
    <lineage>
        <taxon>Eukaryota</taxon>
        <taxon>Sar</taxon>
        <taxon>Alveolata</taxon>
        <taxon>Ciliophora</taxon>
        <taxon>Postciliodesmatophora</taxon>
        <taxon>Heterotrichea</taxon>
        <taxon>Heterotrichida</taxon>
        <taxon>Blepharismidae</taxon>
        <taxon>Blepharisma</taxon>
    </lineage>
</organism>
<dbReference type="AlphaFoldDB" id="A0AAU9J250"/>
<name>A0AAU9J250_9CILI</name>
<feature type="compositionally biased region" description="Basic and acidic residues" evidence="6">
    <location>
        <begin position="33"/>
        <end position="49"/>
    </location>
</feature>
<evidence type="ECO:0000313" key="10">
    <source>
        <dbReference type="Proteomes" id="UP001162131"/>
    </source>
</evidence>
<dbReference type="InterPro" id="IPR000315">
    <property type="entry name" value="Znf_B-box"/>
</dbReference>
<evidence type="ECO:0000256" key="4">
    <source>
        <dbReference type="PROSITE-ProRule" id="PRU00024"/>
    </source>
</evidence>
<keyword evidence="2 4" id="KW-0863">Zinc-finger</keyword>
<dbReference type="PROSITE" id="PS50089">
    <property type="entry name" value="ZF_RING_2"/>
    <property type="match status" value="1"/>
</dbReference>
<keyword evidence="5" id="KW-0175">Coiled coil</keyword>
<feature type="coiled-coil region" evidence="5">
    <location>
        <begin position="291"/>
        <end position="318"/>
    </location>
</feature>
<keyword evidence="3" id="KW-0862">Zinc</keyword>
<dbReference type="Pfam" id="PF00643">
    <property type="entry name" value="zf-B_box"/>
    <property type="match status" value="1"/>
</dbReference>
<evidence type="ECO:0000256" key="1">
    <source>
        <dbReference type="ARBA" id="ARBA00022723"/>
    </source>
</evidence>
<dbReference type="InterPro" id="IPR013083">
    <property type="entry name" value="Znf_RING/FYVE/PHD"/>
</dbReference>
<dbReference type="InterPro" id="IPR017907">
    <property type="entry name" value="Znf_RING_CS"/>
</dbReference>
<dbReference type="SUPFAM" id="SSF57850">
    <property type="entry name" value="RING/U-box"/>
    <property type="match status" value="1"/>
</dbReference>
<sequence>MAEHSNRSNHYVSSSSVMSYPRSLPRALISRDPPSDRTHRIQYRQRETDLTPSARLTERKERNEPYFVSQSVPRSIKKEYKSDTIPRPRPIHKLSCPVCLHDYTNEITPKILTCGHTFCLVCLEKLQKTSQIRCPLCKKAELRLVSELPVNFIAKEVNEVNNAIDECKIHRREIGAFCSTDKSLLCWECLSPHTKHSIYSVSDPKIQLIANEKRKHIESIGKKLATNIQKLQEFGCKLNENLKEINCLVDSHIEGYKKAKNEIIQKIEEIFEKRVEEIKEKAKIPDDKKIAEKINIQISKLNGHVEELNKEKDEFEKMSALRKLEWKETVPFKEELMPQIEMDDQLREFLKKPIKYKEEIFTKLNQL</sequence>
<evidence type="ECO:0000259" key="8">
    <source>
        <dbReference type="PROSITE" id="PS50119"/>
    </source>
</evidence>
<dbReference type="PANTHER" id="PTHR47156:SF10">
    <property type="entry name" value="E3 UBIQUITIN-PROTEIN LIGASE TRIM-21-RELATED"/>
    <property type="match status" value="1"/>
</dbReference>
<dbReference type="SMART" id="SM00184">
    <property type="entry name" value="RING"/>
    <property type="match status" value="1"/>
</dbReference>
<dbReference type="SMART" id="SM00336">
    <property type="entry name" value="BBOX"/>
    <property type="match status" value="1"/>
</dbReference>
<proteinExistence type="predicted"/>
<evidence type="ECO:0000259" key="7">
    <source>
        <dbReference type="PROSITE" id="PS50089"/>
    </source>
</evidence>
<reference evidence="9" key="1">
    <citation type="submission" date="2021-09" db="EMBL/GenBank/DDBJ databases">
        <authorList>
            <consortium name="AG Swart"/>
            <person name="Singh M."/>
            <person name="Singh A."/>
            <person name="Seah K."/>
            <person name="Emmerich C."/>
        </authorList>
    </citation>
    <scope>NUCLEOTIDE SEQUENCE</scope>
    <source>
        <strain evidence="9">ATCC30299</strain>
    </source>
</reference>